<dbReference type="OrthoDB" id="9789942at2"/>
<sequence length="175" mass="19510">MMSESSQKFIARNRPPRVQIEYDVETYGSEKKVQLPFVMGVLADLSGNPSEPLEDVADRKFLETDIDNFDDRLKSMKPRAAFQVDNTLTGEGSLNIDLTFESMDDFTPGQIAKRVEPLNKLLNARTQLAQLVTYMDGKAGAEELVSRLINDPELLKELAEKPLEIDESDSAAEAA</sequence>
<dbReference type="Proteomes" id="UP000001025">
    <property type="component" value="Chromosome"/>
</dbReference>
<keyword evidence="2" id="KW-1185">Reference proteome</keyword>
<accession>Q7UL72</accession>
<dbReference type="KEGG" id="rba:RB9689"/>
<evidence type="ECO:0000313" key="2">
    <source>
        <dbReference type="Proteomes" id="UP000001025"/>
    </source>
</evidence>
<dbReference type="PIRSF" id="PIRSF028301">
    <property type="entry name" value="UCP028301"/>
    <property type="match status" value="1"/>
</dbReference>
<dbReference type="EnsemblBacteria" id="CAD76406">
    <property type="protein sequence ID" value="CAD76406"/>
    <property type="gene ID" value="RB9689"/>
</dbReference>
<dbReference type="PATRIC" id="fig|243090.15.peg.4659"/>
<dbReference type="eggNOG" id="COG3516">
    <property type="taxonomic scope" value="Bacteria"/>
</dbReference>
<evidence type="ECO:0000313" key="1">
    <source>
        <dbReference type="EMBL" id="CAD76406.1"/>
    </source>
</evidence>
<evidence type="ECO:0008006" key="3">
    <source>
        <dbReference type="Google" id="ProtNLM"/>
    </source>
</evidence>
<protein>
    <recommendedName>
        <fullName evidence="3">Type VI secretion system contractile sheath small subunit</fullName>
    </recommendedName>
</protein>
<gene>
    <name evidence="1" type="ordered locus">RB9689</name>
</gene>
<name>Q7UL72_RHOBA</name>
<dbReference type="Pfam" id="PF05591">
    <property type="entry name" value="T6SS_VipA"/>
    <property type="match status" value="1"/>
</dbReference>
<dbReference type="PANTHER" id="PTHR35850:SF1">
    <property type="entry name" value="TYPE VI SECRETION SYSTEM SHEATH PROTEIN TSSB1"/>
    <property type="match status" value="1"/>
</dbReference>
<organism evidence="1 2">
    <name type="scientific">Rhodopirellula baltica (strain DSM 10527 / NCIMB 13988 / SH1)</name>
    <dbReference type="NCBI Taxonomy" id="243090"/>
    <lineage>
        <taxon>Bacteria</taxon>
        <taxon>Pseudomonadati</taxon>
        <taxon>Planctomycetota</taxon>
        <taxon>Planctomycetia</taxon>
        <taxon>Pirellulales</taxon>
        <taxon>Pirellulaceae</taxon>
        <taxon>Rhodopirellula</taxon>
    </lineage>
</organism>
<dbReference type="InterPro" id="IPR008312">
    <property type="entry name" value="T6SS_TssB1"/>
</dbReference>
<dbReference type="EMBL" id="BX294150">
    <property type="protein sequence ID" value="CAD76406.1"/>
    <property type="molecule type" value="Genomic_DNA"/>
</dbReference>
<dbReference type="NCBIfam" id="TIGR03358">
    <property type="entry name" value="VI_chp_5"/>
    <property type="match status" value="1"/>
</dbReference>
<dbReference type="AlphaFoldDB" id="Q7UL72"/>
<dbReference type="PANTHER" id="PTHR35850">
    <property type="entry name" value="CYTOPLASMIC PROTEIN-RELATED"/>
    <property type="match status" value="1"/>
</dbReference>
<dbReference type="STRING" id="243090.RB9689"/>
<proteinExistence type="predicted"/>
<dbReference type="InParanoid" id="Q7UL72"/>
<dbReference type="HOGENOM" id="CLU_111033_0_1_0"/>
<reference evidence="1 2" key="1">
    <citation type="journal article" date="2003" name="Proc. Natl. Acad. Sci. U.S.A.">
        <title>Complete genome sequence of the marine planctomycete Pirellula sp. strain 1.</title>
        <authorList>
            <person name="Gloeckner F.O."/>
            <person name="Kube M."/>
            <person name="Bauer M."/>
            <person name="Teeling H."/>
            <person name="Lombardot T."/>
            <person name="Ludwig W."/>
            <person name="Gade D."/>
            <person name="Beck A."/>
            <person name="Borzym K."/>
            <person name="Heitmann K."/>
            <person name="Rabus R."/>
            <person name="Schlesner H."/>
            <person name="Amann R."/>
            <person name="Reinhardt R."/>
        </authorList>
    </citation>
    <scope>NUCLEOTIDE SEQUENCE [LARGE SCALE GENOMIC DNA]</scope>
    <source>
        <strain evidence="2">DSM 10527 / NCIMB 13988 / SH1</strain>
    </source>
</reference>